<proteinExistence type="predicted"/>
<dbReference type="EMBL" id="BSVA01000001">
    <property type="protein sequence ID" value="GMA89626.1"/>
    <property type="molecule type" value="Genomic_DNA"/>
</dbReference>
<dbReference type="GO" id="GO:0016787">
    <property type="term" value="F:hydrolase activity"/>
    <property type="evidence" value="ECO:0007669"/>
    <property type="project" value="UniProtKB-KW"/>
</dbReference>
<keyword evidence="4" id="KW-1185">Reference proteome</keyword>
<keyword evidence="1 3" id="KW-0378">Hydrolase</keyword>
<gene>
    <name evidence="3" type="ORF">GCM10025869_01550</name>
</gene>
<sequence>MGRVAYEVRGDGPLVVTAPGMGDLRSADTALAEALVADGFRVATLDLRGHGDSDAGFAELGDPATASDLIALIEQLGGPAVIVGTSMGASSALLAAADRPELVRGLVLLSPFVRNGAGPAWAMRLMFRALFARPWGVAAWLGYYRSTLNKGAVPADHEAHVAEIGAWLRRPGRLAEFRRLTSVLDHAPVAARIAEVRAPALAIVGALDPDFRDPAAELAHIAEVLPGAQTLLVDDAAHYPHRQRPDVVLPAVRTFVAQVAARA</sequence>
<dbReference type="InterPro" id="IPR029058">
    <property type="entry name" value="AB_hydrolase_fold"/>
</dbReference>
<evidence type="ECO:0000256" key="1">
    <source>
        <dbReference type="ARBA" id="ARBA00022801"/>
    </source>
</evidence>
<dbReference type="PANTHER" id="PTHR43798:SF31">
    <property type="entry name" value="AB HYDROLASE SUPERFAMILY PROTEIN YCLE"/>
    <property type="match status" value="1"/>
</dbReference>
<dbReference type="PRINTS" id="PR00412">
    <property type="entry name" value="EPOXHYDRLASE"/>
</dbReference>
<dbReference type="PANTHER" id="PTHR43798">
    <property type="entry name" value="MONOACYLGLYCEROL LIPASE"/>
    <property type="match status" value="1"/>
</dbReference>
<dbReference type="Proteomes" id="UP001157069">
    <property type="component" value="Unassembled WGS sequence"/>
</dbReference>
<evidence type="ECO:0000259" key="2">
    <source>
        <dbReference type="Pfam" id="PF12697"/>
    </source>
</evidence>
<protein>
    <submittedName>
        <fullName evidence="3">Hydrolase</fullName>
    </submittedName>
</protein>
<dbReference type="InterPro" id="IPR000639">
    <property type="entry name" value="Epox_hydrolase-like"/>
</dbReference>
<dbReference type="PRINTS" id="PR00111">
    <property type="entry name" value="ABHYDROLASE"/>
</dbReference>
<reference evidence="4" key="1">
    <citation type="journal article" date="2019" name="Int. J. Syst. Evol. Microbiol.">
        <title>The Global Catalogue of Microorganisms (GCM) 10K type strain sequencing project: providing services to taxonomists for standard genome sequencing and annotation.</title>
        <authorList>
            <consortium name="The Broad Institute Genomics Platform"/>
            <consortium name="The Broad Institute Genome Sequencing Center for Infectious Disease"/>
            <person name="Wu L."/>
            <person name="Ma J."/>
        </authorList>
    </citation>
    <scope>NUCLEOTIDE SEQUENCE [LARGE SCALE GENOMIC DNA]</scope>
    <source>
        <strain evidence="4">NBRC 108755</strain>
    </source>
</reference>
<dbReference type="SUPFAM" id="SSF53474">
    <property type="entry name" value="alpha/beta-Hydrolases"/>
    <property type="match status" value="1"/>
</dbReference>
<dbReference type="InterPro" id="IPR000073">
    <property type="entry name" value="AB_hydrolase_1"/>
</dbReference>
<evidence type="ECO:0000313" key="4">
    <source>
        <dbReference type="Proteomes" id="UP001157069"/>
    </source>
</evidence>
<evidence type="ECO:0000313" key="3">
    <source>
        <dbReference type="EMBL" id="GMA89626.1"/>
    </source>
</evidence>
<comment type="caution">
    <text evidence="3">The sequence shown here is derived from an EMBL/GenBank/DDBJ whole genome shotgun (WGS) entry which is preliminary data.</text>
</comment>
<dbReference type="Pfam" id="PF12697">
    <property type="entry name" value="Abhydrolase_6"/>
    <property type="match status" value="1"/>
</dbReference>
<feature type="domain" description="AB hydrolase-1" evidence="2">
    <location>
        <begin position="16"/>
        <end position="249"/>
    </location>
</feature>
<dbReference type="Gene3D" id="3.40.50.1820">
    <property type="entry name" value="alpha/beta hydrolase"/>
    <property type="match status" value="1"/>
</dbReference>
<accession>A0ABQ6JPY5</accession>
<dbReference type="RefSeq" id="WP_284296990.1">
    <property type="nucleotide sequence ID" value="NZ_BSVA01000001.1"/>
</dbReference>
<dbReference type="InterPro" id="IPR050266">
    <property type="entry name" value="AB_hydrolase_sf"/>
</dbReference>
<organism evidence="3 4">
    <name type="scientific">Homoserinibacter gongjuensis</name>
    <dbReference type="NCBI Taxonomy" id="1162968"/>
    <lineage>
        <taxon>Bacteria</taxon>
        <taxon>Bacillati</taxon>
        <taxon>Actinomycetota</taxon>
        <taxon>Actinomycetes</taxon>
        <taxon>Micrococcales</taxon>
        <taxon>Microbacteriaceae</taxon>
        <taxon>Homoserinibacter</taxon>
    </lineage>
</organism>
<name>A0ABQ6JPY5_9MICO</name>